<dbReference type="Gene3D" id="2.170.130.10">
    <property type="entry name" value="TonB-dependent receptor, plug domain"/>
    <property type="match status" value="1"/>
</dbReference>
<organism evidence="8 9">
    <name type="scientific">Neptunicella marina</name>
    <dbReference type="NCBI Taxonomy" id="2125989"/>
    <lineage>
        <taxon>Bacteria</taxon>
        <taxon>Pseudomonadati</taxon>
        <taxon>Pseudomonadota</taxon>
        <taxon>Gammaproteobacteria</taxon>
        <taxon>Alteromonadales</taxon>
        <taxon>Alteromonadaceae</taxon>
        <taxon>Neptunicella</taxon>
    </lineage>
</organism>
<feature type="signal peptide" evidence="5">
    <location>
        <begin position="1"/>
        <end position="34"/>
    </location>
</feature>
<accession>A0A8J6IWN9</accession>
<dbReference type="InterPro" id="IPR010104">
    <property type="entry name" value="TonB_rcpt_bac"/>
</dbReference>
<keyword evidence="3" id="KW-0998">Cell outer membrane</keyword>
<reference evidence="8" key="1">
    <citation type="journal article" date="2018" name="Int. J. Syst. Evol. Microbiol.">
        <title>Neptunicella marina gen. nov., sp. nov., isolated from surface seawater.</title>
        <authorList>
            <person name="Liu X."/>
            <person name="Lai Q."/>
            <person name="Du Y."/>
            <person name="Zhang X."/>
            <person name="Liu Z."/>
            <person name="Sun F."/>
            <person name="Shao Z."/>
        </authorList>
    </citation>
    <scope>NUCLEOTIDE SEQUENCE</scope>
    <source>
        <strain evidence="8">S27-2</strain>
    </source>
</reference>
<dbReference type="AlphaFoldDB" id="A0A8J6IWN9"/>
<dbReference type="GO" id="GO:0009279">
    <property type="term" value="C:cell outer membrane"/>
    <property type="evidence" value="ECO:0007669"/>
    <property type="project" value="UniProtKB-SubCell"/>
</dbReference>
<dbReference type="InterPro" id="IPR037066">
    <property type="entry name" value="Plug_dom_sf"/>
</dbReference>
<sequence length="965" mass="107712">MTIQVNTQGSAGKLRNTLLAVAIKAILFSHTAAAQQQSSYTEKQPQQAKDVEVIQVSGIAETYRSAMAVKRGSTTIVDALSSADIGALPDLSVAETLERITGVSGDRFKGNASEISIRGLGPFLGFSTVNGRAISSGSGNRSVAFSQFPSELVNGVVVYKAQTAKLLEGGVSGLIDLQTIKPVDYGKTRFQAELKGNYNPYQAKFSDDNGVGHRESFSFTDNMDTQYGKFGYAIGYAGARTSSPEESYNTSSTLRNCNSDYQLDGGSNCNYSDSNAAAHGGNAVNGDYFFIPNSFYYRQMESKEKRDAVIVAVQWKPSDKVDINIDGQWSERNYWEDRHDLLWDDGRRRITNWSTNEEHALMSYTGESRISSYGEYRVRDEEYKGIGANIEWVVTPNLTLTADAAYSDTYRYQTRTYARYRGNRTYFDFNNSNGKKYPQVTSVYTDLDEPESSAIDWVSEVQDLHYFSADSQARSYRFDISDRINSYKLDADYVFDRGFFTKFSTGLASSTHKHLNYAEDSETLSTASADRAQMLQNTIDNCAMAFPQSDYGDDANSPIASWATFNTQCAYDTLTNGTVLSPDPKAPSSSDVDLIEDVTSIYAMASFYTQLGSIPVDGNIGIRQVETKVTSSGVRSSYSVEYDDNGFVIFHNNDDVLEFNTYKNTYRNLLPSVNLTFELQDDLMLRLAGYSAISRPDMWFFGAARSIGQVNADEEFTTVEDALKNNVSALGNPYLEALESDNLDASLSYYYDDDTMLSAAVYYKRFNAAFEEQSSFEDVVVDGQTYNVEVNGLVTIKDDSSSIKGLELTVLHSFKWLPEPFNGMGIAMNYNYADSSFETPEAGSNITDDVLATIAPANIAGLSKHTFNTQLYWEDETYSARLSYKFRSEYYKPFGPNLAQTNRFVDDTGSYDLSLGYKINKHLKAKLQILNLTNEPYVEQRVAHEAYNRIEYSGARYFLGLKYQF</sequence>
<evidence type="ECO:0000256" key="4">
    <source>
        <dbReference type="RuleBase" id="RU003357"/>
    </source>
</evidence>
<keyword evidence="2 4" id="KW-0472">Membrane</keyword>
<dbReference type="Pfam" id="PF07715">
    <property type="entry name" value="Plug"/>
    <property type="match status" value="1"/>
</dbReference>
<dbReference type="Pfam" id="PF00593">
    <property type="entry name" value="TonB_dep_Rec_b-barrel"/>
    <property type="match status" value="1"/>
</dbReference>
<keyword evidence="8" id="KW-0675">Receptor</keyword>
<keyword evidence="4" id="KW-0798">TonB box</keyword>
<dbReference type="InterPro" id="IPR036942">
    <property type="entry name" value="Beta-barrel_TonB_sf"/>
</dbReference>
<evidence type="ECO:0000259" key="6">
    <source>
        <dbReference type="Pfam" id="PF00593"/>
    </source>
</evidence>
<dbReference type="InterPro" id="IPR000531">
    <property type="entry name" value="Beta-barrel_TonB"/>
</dbReference>
<evidence type="ECO:0000313" key="9">
    <source>
        <dbReference type="Proteomes" id="UP000601768"/>
    </source>
</evidence>
<evidence type="ECO:0000313" key="8">
    <source>
        <dbReference type="EMBL" id="MBC3766773.1"/>
    </source>
</evidence>
<evidence type="ECO:0000256" key="2">
    <source>
        <dbReference type="ARBA" id="ARBA00023136"/>
    </source>
</evidence>
<dbReference type="EMBL" id="JACNEP010000010">
    <property type="protein sequence ID" value="MBC3766773.1"/>
    <property type="molecule type" value="Genomic_DNA"/>
</dbReference>
<gene>
    <name evidence="8" type="ORF">H8B19_12860</name>
</gene>
<evidence type="ECO:0000256" key="5">
    <source>
        <dbReference type="SAM" id="SignalP"/>
    </source>
</evidence>
<keyword evidence="9" id="KW-1185">Reference proteome</keyword>
<name>A0A8J6IWN9_9ALTE</name>
<feature type="domain" description="TonB-dependent receptor plug" evidence="7">
    <location>
        <begin position="71"/>
        <end position="170"/>
    </location>
</feature>
<comment type="similarity">
    <text evidence="4">Belongs to the TonB-dependent receptor family.</text>
</comment>
<evidence type="ECO:0000256" key="1">
    <source>
        <dbReference type="ARBA" id="ARBA00004442"/>
    </source>
</evidence>
<keyword evidence="5" id="KW-0732">Signal</keyword>
<dbReference type="Gene3D" id="2.40.170.20">
    <property type="entry name" value="TonB-dependent receptor, beta-barrel domain"/>
    <property type="match status" value="1"/>
</dbReference>
<evidence type="ECO:0000256" key="3">
    <source>
        <dbReference type="ARBA" id="ARBA00023237"/>
    </source>
</evidence>
<dbReference type="NCBIfam" id="TIGR01782">
    <property type="entry name" value="TonB-Xanth-Caul"/>
    <property type="match status" value="1"/>
</dbReference>
<dbReference type="RefSeq" id="WP_186507298.1">
    <property type="nucleotide sequence ID" value="NZ_JACNEP010000010.1"/>
</dbReference>
<comment type="subcellular location">
    <subcellularLocation>
        <location evidence="1 4">Cell outer membrane</location>
    </subcellularLocation>
</comment>
<feature type="chain" id="PRO_5035296369" evidence="5">
    <location>
        <begin position="35"/>
        <end position="965"/>
    </location>
</feature>
<proteinExistence type="inferred from homology"/>
<reference evidence="8" key="2">
    <citation type="submission" date="2020-08" db="EMBL/GenBank/DDBJ databases">
        <authorList>
            <person name="Lai Q."/>
        </authorList>
    </citation>
    <scope>NUCLEOTIDE SEQUENCE</scope>
    <source>
        <strain evidence="8">S27-2</strain>
    </source>
</reference>
<dbReference type="PANTHER" id="PTHR40980">
    <property type="entry name" value="PLUG DOMAIN-CONTAINING PROTEIN"/>
    <property type="match status" value="1"/>
</dbReference>
<dbReference type="PANTHER" id="PTHR40980:SF3">
    <property type="entry name" value="TONB-DEPENDENT RECEPTOR-LIKE BETA-BARREL DOMAIN-CONTAINING PROTEIN"/>
    <property type="match status" value="1"/>
</dbReference>
<comment type="caution">
    <text evidence="8">The sequence shown here is derived from an EMBL/GenBank/DDBJ whole genome shotgun (WGS) entry which is preliminary data.</text>
</comment>
<dbReference type="SUPFAM" id="SSF56935">
    <property type="entry name" value="Porins"/>
    <property type="match status" value="1"/>
</dbReference>
<dbReference type="Proteomes" id="UP000601768">
    <property type="component" value="Unassembled WGS sequence"/>
</dbReference>
<evidence type="ECO:0000259" key="7">
    <source>
        <dbReference type="Pfam" id="PF07715"/>
    </source>
</evidence>
<dbReference type="InterPro" id="IPR012910">
    <property type="entry name" value="Plug_dom"/>
</dbReference>
<protein>
    <submittedName>
        <fullName evidence="8">TonB-dependent receptor</fullName>
    </submittedName>
</protein>
<feature type="domain" description="TonB-dependent receptor-like beta-barrel" evidence="6">
    <location>
        <begin position="429"/>
        <end position="932"/>
    </location>
</feature>